<reference evidence="11" key="1">
    <citation type="journal article" date="2021" name="Evol. Appl.">
        <title>The genome of the Pyrenean desman and the effects of bottlenecks and inbreeding on the genomic landscape of an endangered species.</title>
        <authorList>
            <person name="Escoda L."/>
            <person name="Castresana J."/>
        </authorList>
    </citation>
    <scope>NUCLEOTIDE SEQUENCE</scope>
    <source>
        <strain evidence="11">IBE-C5619</strain>
    </source>
</reference>
<evidence type="ECO:0000256" key="4">
    <source>
        <dbReference type="ARBA" id="ARBA00022989"/>
    </source>
</evidence>
<dbReference type="Gene3D" id="2.60.40.10">
    <property type="entry name" value="Immunoglobulins"/>
    <property type="match status" value="3"/>
</dbReference>
<dbReference type="SUPFAM" id="SSF49265">
    <property type="entry name" value="Fibronectin type III"/>
    <property type="match status" value="2"/>
</dbReference>
<evidence type="ECO:0000313" key="11">
    <source>
        <dbReference type="EMBL" id="KAG8516848.1"/>
    </source>
</evidence>
<keyword evidence="12" id="KW-1185">Reference proteome</keyword>
<comment type="caution">
    <text evidence="11">The sequence shown here is derived from an EMBL/GenBank/DDBJ whole genome shotgun (WGS) entry which is preliminary data.</text>
</comment>
<evidence type="ECO:0000256" key="1">
    <source>
        <dbReference type="ARBA" id="ARBA00004479"/>
    </source>
</evidence>
<feature type="chain" id="PRO_5035235350" evidence="9">
    <location>
        <begin position="35"/>
        <end position="801"/>
    </location>
</feature>
<keyword evidence="6 11" id="KW-0675">Receptor</keyword>
<dbReference type="GO" id="GO:0009897">
    <property type="term" value="C:external side of plasma membrane"/>
    <property type="evidence" value="ECO:0007669"/>
    <property type="project" value="TreeGrafter"/>
</dbReference>
<dbReference type="AlphaFoldDB" id="A0A8J6DSM6"/>
<keyword evidence="7" id="KW-0325">Glycoprotein</keyword>
<feature type="region of interest" description="Disordered" evidence="8">
    <location>
        <begin position="755"/>
        <end position="801"/>
    </location>
</feature>
<dbReference type="Proteomes" id="UP000700334">
    <property type="component" value="Unassembled WGS sequence"/>
</dbReference>
<dbReference type="InterPro" id="IPR003532">
    <property type="entry name" value="Short_hematopoietin_rcpt_2_CS"/>
</dbReference>
<proteinExistence type="predicted"/>
<gene>
    <name evidence="11" type="ORF">J0S82_013402</name>
</gene>
<evidence type="ECO:0000256" key="3">
    <source>
        <dbReference type="ARBA" id="ARBA00022729"/>
    </source>
</evidence>
<feature type="domain" description="Type I cytokine receptor cytokine-binding" evidence="10">
    <location>
        <begin position="542"/>
        <end position="643"/>
    </location>
</feature>
<feature type="compositionally biased region" description="Low complexity" evidence="8">
    <location>
        <begin position="473"/>
        <end position="490"/>
    </location>
</feature>
<keyword evidence="3 9" id="KW-0732">Signal</keyword>
<evidence type="ECO:0000256" key="5">
    <source>
        <dbReference type="ARBA" id="ARBA00023136"/>
    </source>
</evidence>
<evidence type="ECO:0000313" key="12">
    <source>
        <dbReference type="Proteomes" id="UP000700334"/>
    </source>
</evidence>
<evidence type="ECO:0000256" key="6">
    <source>
        <dbReference type="ARBA" id="ARBA00023170"/>
    </source>
</evidence>
<dbReference type="PANTHER" id="PTHR23037">
    <property type="entry name" value="CYTOKINE RECEPTOR"/>
    <property type="match status" value="1"/>
</dbReference>
<dbReference type="InterPro" id="IPR013783">
    <property type="entry name" value="Ig-like_fold"/>
</dbReference>
<dbReference type="InterPro" id="IPR015321">
    <property type="entry name" value="TypeI_recpt_CBD"/>
</dbReference>
<dbReference type="InterPro" id="IPR036116">
    <property type="entry name" value="FN3_sf"/>
</dbReference>
<accession>A0A8J6DSM6</accession>
<evidence type="ECO:0000256" key="9">
    <source>
        <dbReference type="SAM" id="SignalP"/>
    </source>
</evidence>
<protein>
    <submittedName>
        <fullName evidence="11">Interleukin-5 receptor subunit alpha</fullName>
    </submittedName>
</protein>
<feature type="signal peptide" evidence="9">
    <location>
        <begin position="1"/>
        <end position="34"/>
    </location>
</feature>
<name>A0A8J6DSM6_GALPY</name>
<dbReference type="PROSITE" id="PS01356">
    <property type="entry name" value="HEMATOPO_REC_S_F2"/>
    <property type="match status" value="1"/>
</dbReference>
<evidence type="ECO:0000259" key="10">
    <source>
        <dbReference type="Pfam" id="PF09240"/>
    </source>
</evidence>
<evidence type="ECO:0000256" key="8">
    <source>
        <dbReference type="SAM" id="MobiDB-lite"/>
    </source>
</evidence>
<sequence length="801" mass="85085">MAGECRRAEMAPRSVGAGWWGALLGPHFLNTVWALCSSGRCPQERGTCRPRRQLEREAAASLRGACRGGLHSVVSVEPASGILASVPDGEGQVALMILQTRVSLLPPVNFSVAAAGLAQVLLRWDRSPTQPQGAAALGFQVRVHVPEEADYETTGTESRRTFALHQGFSASVRTVPWAGSPGLLPSPWVSAALDPPPGKAGPERPASLAPGLDSARSLLLVAVLRPAVSCPGARTSAAPAQPLHSHELQATHSPHSTSHKVELTLRSSDVCPGPHTELRVPRHRPCPADAAAAWALAWAPEWAHPGSRPTLMGHRRLRPHGPAQDASRLWLALRTAVSTFSEREHGPAPASPRQASQRCWSARGPQRRAPASAHAPAPELPTAPRLQGPDGAGGGQERGRRGPAARGQRVAAESRTPVVTHTRACTRGAAGSWRGRLGACAARGPTWRVCARTLKTGVCGGRRGAARRPDLSPADQGAAPDGAGPRQRAPQGLTRGVHQRRSPGSARGFPGSHPAPGHLRPAAQASSFPHTRPGSPGTSVLNLTCSTHTWASEDAPRQYLVSLRCSWLLGEAVPEDGQYFLYYRYGARTEACQEYGADALGRHVSCRLRRTSIRSKGLEPLAVRVNGSSARAAIRPLERLFALPAIDQVNPPGNVSATEEGRRLSVRWEKPVSAFPAHCFDYEVQIRNERTGCLQTESMKNSSLVWTMDGASWYSIRARAAVSGRCRPQGSWGAWSRPVHAGEYLGRRGAGGRTAWRPPGVAAPKPCWPPPELPTRTGPASRGAGGCGGPARQAVLPGHLA</sequence>
<keyword evidence="4" id="KW-1133">Transmembrane helix</keyword>
<feature type="region of interest" description="Disordered" evidence="8">
    <location>
        <begin position="341"/>
        <end position="423"/>
    </location>
</feature>
<keyword evidence="5" id="KW-0472">Membrane</keyword>
<feature type="compositionally biased region" description="Low complexity" evidence="8">
    <location>
        <begin position="367"/>
        <end position="377"/>
    </location>
</feature>
<organism evidence="11 12">
    <name type="scientific">Galemys pyrenaicus</name>
    <name type="common">Iberian desman</name>
    <name type="synonym">Pyrenean desman</name>
    <dbReference type="NCBI Taxonomy" id="202257"/>
    <lineage>
        <taxon>Eukaryota</taxon>
        <taxon>Metazoa</taxon>
        <taxon>Chordata</taxon>
        <taxon>Craniata</taxon>
        <taxon>Vertebrata</taxon>
        <taxon>Euteleostomi</taxon>
        <taxon>Mammalia</taxon>
        <taxon>Eutheria</taxon>
        <taxon>Laurasiatheria</taxon>
        <taxon>Eulipotyphla</taxon>
        <taxon>Talpidae</taxon>
        <taxon>Galemys</taxon>
    </lineage>
</organism>
<dbReference type="PANTHER" id="PTHR23037:SF46">
    <property type="entry name" value="INTERLEUKIN 5 RECEPTOR SUBUNIT ALPHA"/>
    <property type="match status" value="1"/>
</dbReference>
<keyword evidence="2" id="KW-0812">Transmembrane</keyword>
<feature type="region of interest" description="Disordered" evidence="8">
    <location>
        <begin position="459"/>
        <end position="536"/>
    </location>
</feature>
<evidence type="ECO:0000256" key="7">
    <source>
        <dbReference type="ARBA" id="ARBA00023180"/>
    </source>
</evidence>
<dbReference type="EMBL" id="JAGFMF010011663">
    <property type="protein sequence ID" value="KAG8516848.1"/>
    <property type="molecule type" value="Genomic_DNA"/>
</dbReference>
<dbReference type="FunFam" id="2.60.40.10:FF:000741">
    <property type="entry name" value="Interleukin 5 receptor subunit alpha"/>
    <property type="match status" value="1"/>
</dbReference>
<evidence type="ECO:0000256" key="2">
    <source>
        <dbReference type="ARBA" id="ARBA00022692"/>
    </source>
</evidence>
<dbReference type="Pfam" id="PF09240">
    <property type="entry name" value="IL6Ra-bind"/>
    <property type="match status" value="1"/>
</dbReference>
<comment type="subcellular location">
    <subcellularLocation>
        <location evidence="1">Membrane</location>
        <topology evidence="1">Single-pass type I membrane protein</topology>
    </subcellularLocation>
</comment>
<dbReference type="GO" id="GO:0004896">
    <property type="term" value="F:cytokine receptor activity"/>
    <property type="evidence" value="ECO:0007669"/>
    <property type="project" value="InterPro"/>
</dbReference>
<dbReference type="OrthoDB" id="9890439at2759"/>